<dbReference type="AlphaFoldDB" id="A0AA86NFW6"/>
<dbReference type="EMBL" id="CATOUU010000154">
    <property type="protein sequence ID" value="CAI9918286.1"/>
    <property type="molecule type" value="Genomic_DNA"/>
</dbReference>
<accession>A0AA86NFW6</accession>
<evidence type="ECO:0000313" key="3">
    <source>
        <dbReference type="EMBL" id="CAL6041245.1"/>
    </source>
</evidence>
<evidence type="ECO:0000313" key="2">
    <source>
        <dbReference type="EMBL" id="CAI9918286.1"/>
    </source>
</evidence>
<gene>
    <name evidence="3" type="ORF">HINF_LOCUS38898</name>
    <name evidence="2" type="ORF">HINF_LOCUS5931</name>
</gene>
<evidence type="ECO:0000256" key="1">
    <source>
        <dbReference type="SAM" id="MobiDB-lite"/>
    </source>
</evidence>
<reference evidence="3 4" key="2">
    <citation type="submission" date="2024-07" db="EMBL/GenBank/DDBJ databases">
        <authorList>
            <person name="Akdeniz Z."/>
        </authorList>
    </citation>
    <scope>NUCLEOTIDE SEQUENCE [LARGE SCALE GENOMIC DNA]</scope>
</reference>
<dbReference type="Proteomes" id="UP001642409">
    <property type="component" value="Unassembled WGS sequence"/>
</dbReference>
<keyword evidence="4" id="KW-1185">Reference proteome</keyword>
<proteinExistence type="predicted"/>
<protein>
    <submittedName>
        <fullName evidence="3">Hypothetical_protein</fullName>
    </submittedName>
</protein>
<name>A0AA86NFW6_9EUKA</name>
<organism evidence="2">
    <name type="scientific">Hexamita inflata</name>
    <dbReference type="NCBI Taxonomy" id="28002"/>
    <lineage>
        <taxon>Eukaryota</taxon>
        <taxon>Metamonada</taxon>
        <taxon>Diplomonadida</taxon>
        <taxon>Hexamitidae</taxon>
        <taxon>Hexamitinae</taxon>
        <taxon>Hexamita</taxon>
    </lineage>
</organism>
<feature type="region of interest" description="Disordered" evidence="1">
    <location>
        <begin position="68"/>
        <end position="93"/>
    </location>
</feature>
<evidence type="ECO:0000313" key="4">
    <source>
        <dbReference type="Proteomes" id="UP001642409"/>
    </source>
</evidence>
<dbReference type="EMBL" id="CAXDID020000149">
    <property type="protein sequence ID" value="CAL6041245.1"/>
    <property type="molecule type" value="Genomic_DNA"/>
</dbReference>
<comment type="caution">
    <text evidence="2">The sequence shown here is derived from an EMBL/GenBank/DDBJ whole genome shotgun (WGS) entry which is preliminary data.</text>
</comment>
<reference evidence="2" key="1">
    <citation type="submission" date="2023-06" db="EMBL/GenBank/DDBJ databases">
        <authorList>
            <person name="Kurt Z."/>
        </authorList>
    </citation>
    <scope>NUCLEOTIDE SEQUENCE</scope>
</reference>
<sequence length="137" mass="15863">MQRHIKNLINSTPEMRKQQQLLAQTILQQSALVTSLDRSMLSSPYIPQSTLNISTAAPYLNRSVLQPKPAMDMQSVRRLTRSQNKRGQNDSYRQILTSKCIPLRADSRYSVFERKQMKTEPEGIQNEQRTVQIVNFK</sequence>